<evidence type="ECO:0000256" key="1">
    <source>
        <dbReference type="SAM" id="MobiDB-lite"/>
    </source>
</evidence>
<organism evidence="2 3">
    <name type="scientific">Mycobacterium avium subsp. hominissuis</name>
    <dbReference type="NCBI Taxonomy" id="439334"/>
    <lineage>
        <taxon>Bacteria</taxon>
        <taxon>Bacillati</taxon>
        <taxon>Actinomycetota</taxon>
        <taxon>Actinomycetes</taxon>
        <taxon>Mycobacteriales</taxon>
        <taxon>Mycobacteriaceae</taxon>
        <taxon>Mycobacterium</taxon>
        <taxon>Mycobacterium avium complex (MAC)</taxon>
    </lineage>
</organism>
<name>A0AAI8SSS3_MYCAV</name>
<dbReference type="Proteomes" id="UP000327362">
    <property type="component" value="Plasmid p1-JPH1"/>
</dbReference>
<dbReference type="AlphaFoldDB" id="A0AAI8SSS3"/>
<keyword evidence="2" id="KW-0614">Plasmid</keyword>
<evidence type="ECO:0000313" key="2">
    <source>
        <dbReference type="EMBL" id="BBN50779.1"/>
    </source>
</evidence>
<proteinExistence type="predicted"/>
<dbReference type="RefSeq" id="WP_095785672.1">
    <property type="nucleotide sequence ID" value="NZ_AP020327.1"/>
</dbReference>
<accession>A0AAI8SSS3</accession>
<feature type="region of interest" description="Disordered" evidence="1">
    <location>
        <begin position="1"/>
        <end position="34"/>
    </location>
</feature>
<gene>
    <name evidence="2" type="ORF">JPH1_52540</name>
</gene>
<reference evidence="2 3" key="1">
    <citation type="submission" date="2019-09" db="EMBL/GenBank/DDBJ databases">
        <title>Complete genome sequence of Mycobacterium avium subsp. hominissuis strain JP-H-1.</title>
        <authorList>
            <person name="Kinoshita Y."/>
            <person name="Niwa H."/>
            <person name="Uchida-Fujii E."/>
            <person name="Nukada T."/>
        </authorList>
    </citation>
    <scope>NUCLEOTIDE SEQUENCE [LARGE SCALE GENOMIC DNA]</scope>
    <source>
        <strain evidence="2 3">JP-H-1</strain>
        <plasmid evidence="2 3">p1-JPH1</plasmid>
    </source>
</reference>
<geneLocation type="plasmid" evidence="2 3">
    <name>p1-JPH1</name>
</geneLocation>
<sequence>MGDASNYDGSDDCLDGPHSCTGEVFPRPALSGSGEHYTRCDGHWEAYYERTAPRMAEIRSRYPNTAPDDFDPMTAGERWSDQDPWP</sequence>
<feature type="region of interest" description="Disordered" evidence="1">
    <location>
        <begin position="59"/>
        <end position="86"/>
    </location>
</feature>
<dbReference type="EMBL" id="AP020327">
    <property type="protein sequence ID" value="BBN50779.1"/>
    <property type="molecule type" value="Genomic_DNA"/>
</dbReference>
<evidence type="ECO:0000313" key="3">
    <source>
        <dbReference type="Proteomes" id="UP000327362"/>
    </source>
</evidence>
<protein>
    <submittedName>
        <fullName evidence="2">Uncharacterized protein</fullName>
    </submittedName>
</protein>